<keyword evidence="6 11" id="KW-0368">Histidine biosynthesis</keyword>
<dbReference type="InterPro" id="IPR013785">
    <property type="entry name" value="Aldolase_TIM"/>
</dbReference>
<reference evidence="12 13" key="1">
    <citation type="submission" date="2018-05" db="EMBL/GenBank/DDBJ databases">
        <title>Integrated omic analyses show evidence that a Ca. Accumulibacter phosphatis strain performs denitrification under micro-aerobic conditions.</title>
        <authorList>
            <person name="Camejo P.Y."/>
            <person name="Katherine M.D."/>
            <person name="Daniel N.R."/>
        </authorList>
    </citation>
    <scope>NUCLEOTIDE SEQUENCE [LARGE SCALE GENOMIC DNA]</scope>
    <source>
        <strain evidence="12">UW-LDO-IC</strain>
    </source>
</reference>
<dbReference type="InterPro" id="IPR004651">
    <property type="entry name" value="HisF"/>
</dbReference>
<evidence type="ECO:0000256" key="9">
    <source>
        <dbReference type="ARBA" id="ARBA00030264"/>
    </source>
</evidence>
<evidence type="ECO:0000256" key="4">
    <source>
        <dbReference type="ARBA" id="ARBA00012809"/>
    </source>
</evidence>
<evidence type="ECO:0000256" key="3">
    <source>
        <dbReference type="ARBA" id="ARBA00011152"/>
    </source>
</evidence>
<organism evidence="12 13">
    <name type="scientific">Candidatus Accumulibacter meliphilus</name>
    <dbReference type="NCBI Taxonomy" id="2211374"/>
    <lineage>
        <taxon>Bacteria</taxon>
        <taxon>Pseudomonadati</taxon>
        <taxon>Pseudomonadota</taxon>
        <taxon>Betaproteobacteria</taxon>
        <taxon>Candidatus Accumulibacter</taxon>
    </lineage>
</organism>
<proteinExistence type="inferred from homology"/>
<evidence type="ECO:0000313" key="12">
    <source>
        <dbReference type="EMBL" id="RDE51168.1"/>
    </source>
</evidence>
<accession>A0A369XUX3</accession>
<sequence>MYRPRIIPCLLLEGRRLVKTKRFCGAEYVGDPINAVKIFNEKEVDELIVLDINASKSGAAPDFHYIESLATECFMPVCYGGGVRSVADAERIIACGVEKVSVNAAALNRLELVSEIAMRYGSQSVTVGIDVKQDWLRRVRVWNSALRRPIALAPANWARRAADAGAGEILLNAVDRDGTLMGYDLNLIKSISDAVTVPVIACGGASSLENCKAAISAGGASAAAAGALFVYQGPHRAVLINYPTPNQLKGLFQ</sequence>
<evidence type="ECO:0000256" key="8">
    <source>
        <dbReference type="ARBA" id="ARBA00025475"/>
    </source>
</evidence>
<dbReference type="PANTHER" id="PTHR21235:SF2">
    <property type="entry name" value="IMIDAZOLE GLYCEROL PHOSPHATE SYNTHASE HISHF"/>
    <property type="match status" value="1"/>
</dbReference>
<dbReference type="Pfam" id="PF00977">
    <property type="entry name" value="His_biosynth"/>
    <property type="match status" value="1"/>
</dbReference>
<dbReference type="GO" id="GO:0000107">
    <property type="term" value="F:imidazoleglycerol-phosphate synthase activity"/>
    <property type="evidence" value="ECO:0007669"/>
    <property type="project" value="InterPro"/>
</dbReference>
<evidence type="ECO:0000256" key="2">
    <source>
        <dbReference type="ARBA" id="ARBA00009667"/>
    </source>
</evidence>
<dbReference type="SUPFAM" id="SSF51366">
    <property type="entry name" value="Ribulose-phoshate binding barrel"/>
    <property type="match status" value="1"/>
</dbReference>
<dbReference type="Gene3D" id="3.20.20.70">
    <property type="entry name" value="Aldolase class I"/>
    <property type="match status" value="1"/>
</dbReference>
<keyword evidence="5 11" id="KW-0028">Amino-acid biosynthesis</keyword>
<dbReference type="GO" id="GO:0000105">
    <property type="term" value="P:L-histidine biosynthetic process"/>
    <property type="evidence" value="ECO:0007669"/>
    <property type="project" value="UniProtKB-UniPathway"/>
</dbReference>
<evidence type="ECO:0000256" key="6">
    <source>
        <dbReference type="ARBA" id="ARBA00023102"/>
    </source>
</evidence>
<comment type="caution">
    <text evidence="12">The sequence shown here is derived from an EMBL/GenBank/DDBJ whole genome shotgun (WGS) entry which is preliminary data.</text>
</comment>
<comment type="similarity">
    <text evidence="2 11">Belongs to the HisA/HisF family.</text>
</comment>
<comment type="catalytic activity">
    <reaction evidence="10">
        <text>5-[(5-phospho-1-deoxy-D-ribulos-1-ylimino)methylamino]-1-(5-phospho-beta-D-ribosyl)imidazole-4-carboxamide + L-glutamine = D-erythro-1-(imidazol-4-yl)glycerol 3-phosphate + 5-amino-1-(5-phospho-beta-D-ribosyl)imidazole-4-carboxamide + L-glutamate + H(+)</text>
        <dbReference type="Rhea" id="RHEA:24793"/>
        <dbReference type="ChEBI" id="CHEBI:15378"/>
        <dbReference type="ChEBI" id="CHEBI:29985"/>
        <dbReference type="ChEBI" id="CHEBI:58278"/>
        <dbReference type="ChEBI" id="CHEBI:58359"/>
        <dbReference type="ChEBI" id="CHEBI:58475"/>
        <dbReference type="ChEBI" id="CHEBI:58525"/>
        <dbReference type="EC" id="4.3.2.10"/>
    </reaction>
</comment>
<dbReference type="InterPro" id="IPR050064">
    <property type="entry name" value="IGPS_HisA/HisF"/>
</dbReference>
<dbReference type="AlphaFoldDB" id="A0A369XUX3"/>
<comment type="pathway">
    <text evidence="1">Amino-acid biosynthesis; L-histidine biosynthesis; L-histidine from 5-phospho-alpha-D-ribose 1-diphosphate: step 5/9.</text>
</comment>
<evidence type="ECO:0000313" key="13">
    <source>
        <dbReference type="Proteomes" id="UP000253831"/>
    </source>
</evidence>
<dbReference type="InterPro" id="IPR006062">
    <property type="entry name" value="His_biosynth"/>
</dbReference>
<comment type="function">
    <text evidence="8">IGPS catalyzes the conversion of PRFAR and glutamine to IGP, AICAR and glutamate. The HisF subunit catalyzes the cyclization activity that produces IGP and AICAR from PRFAR using the ammonia provided by the HisH subunit.</text>
</comment>
<evidence type="ECO:0000256" key="1">
    <source>
        <dbReference type="ARBA" id="ARBA00005091"/>
    </source>
</evidence>
<dbReference type="CDD" id="cd04731">
    <property type="entry name" value="HisF"/>
    <property type="match status" value="1"/>
</dbReference>
<keyword evidence="7" id="KW-0456">Lyase</keyword>
<dbReference type="EC" id="4.3.2.10" evidence="4"/>
<dbReference type="InterPro" id="IPR011060">
    <property type="entry name" value="RibuloseP-bd_barrel"/>
</dbReference>
<name>A0A369XUX3_9PROT</name>
<evidence type="ECO:0000256" key="11">
    <source>
        <dbReference type="RuleBase" id="RU003657"/>
    </source>
</evidence>
<gene>
    <name evidence="12" type="ORF">DVS81_07590</name>
</gene>
<evidence type="ECO:0000256" key="7">
    <source>
        <dbReference type="ARBA" id="ARBA00023239"/>
    </source>
</evidence>
<dbReference type="UniPathway" id="UPA00031">
    <property type="reaction ID" value="UER00010"/>
</dbReference>
<dbReference type="NCBIfam" id="NF038364">
    <property type="entry name" value="AglZ_HisF2_fam"/>
    <property type="match status" value="1"/>
</dbReference>
<comment type="subunit">
    <text evidence="3">Heterodimer of HisH and HisF.</text>
</comment>
<protein>
    <recommendedName>
        <fullName evidence="4">imidazole glycerol-phosphate synthase</fullName>
        <ecNumber evidence="4">4.3.2.10</ecNumber>
    </recommendedName>
    <alternativeName>
        <fullName evidence="9">IGP synthase cyclase subunit</fullName>
    </alternativeName>
</protein>
<dbReference type="PANTHER" id="PTHR21235">
    <property type="entry name" value="IMIDAZOLE GLYCEROL PHOSPHATE SYNTHASE SUBUNIT HISF/H IGP SYNTHASE SUBUNIT HISF/H"/>
    <property type="match status" value="1"/>
</dbReference>
<dbReference type="Proteomes" id="UP000253831">
    <property type="component" value="Unassembled WGS sequence"/>
</dbReference>
<dbReference type="EMBL" id="QPGA01000010">
    <property type="protein sequence ID" value="RDE51168.1"/>
    <property type="molecule type" value="Genomic_DNA"/>
</dbReference>
<evidence type="ECO:0000256" key="5">
    <source>
        <dbReference type="ARBA" id="ARBA00022605"/>
    </source>
</evidence>
<dbReference type="GO" id="GO:0016829">
    <property type="term" value="F:lyase activity"/>
    <property type="evidence" value="ECO:0007669"/>
    <property type="project" value="UniProtKB-KW"/>
</dbReference>
<evidence type="ECO:0000256" key="10">
    <source>
        <dbReference type="ARBA" id="ARBA00047838"/>
    </source>
</evidence>